<dbReference type="Pfam" id="PF12833">
    <property type="entry name" value="HTH_18"/>
    <property type="match status" value="1"/>
</dbReference>
<dbReference type="PANTHER" id="PTHR43280:SF2">
    <property type="entry name" value="HTH-TYPE TRANSCRIPTIONAL REGULATOR EXSA"/>
    <property type="match status" value="1"/>
</dbReference>
<feature type="transmembrane region" description="Helical" evidence="4">
    <location>
        <begin position="318"/>
        <end position="338"/>
    </location>
</feature>
<dbReference type="SUPFAM" id="SSF46689">
    <property type="entry name" value="Homeodomain-like"/>
    <property type="match status" value="1"/>
</dbReference>
<dbReference type="RefSeq" id="WP_110841037.1">
    <property type="nucleotide sequence ID" value="NZ_QJVJ01000006.1"/>
</dbReference>
<keyword evidence="4" id="KW-0812">Transmembrane</keyword>
<dbReference type="AlphaFoldDB" id="A0A2V5K5L1"/>
<dbReference type="GO" id="GO:0003700">
    <property type="term" value="F:DNA-binding transcription factor activity"/>
    <property type="evidence" value="ECO:0007669"/>
    <property type="project" value="InterPro"/>
</dbReference>
<reference evidence="6 7" key="1">
    <citation type="submission" date="2018-05" db="EMBL/GenBank/DDBJ databases">
        <title>Paenibacillus flagellatus sp. nov., isolated from selenium mineral soil.</title>
        <authorList>
            <person name="Dai X."/>
        </authorList>
    </citation>
    <scope>NUCLEOTIDE SEQUENCE [LARGE SCALE GENOMIC DNA]</scope>
    <source>
        <strain evidence="6 7">DXL2</strain>
    </source>
</reference>
<dbReference type="InterPro" id="IPR009057">
    <property type="entry name" value="Homeodomain-like_sf"/>
</dbReference>
<evidence type="ECO:0000256" key="2">
    <source>
        <dbReference type="ARBA" id="ARBA00023125"/>
    </source>
</evidence>
<keyword evidence="3" id="KW-0804">Transcription</keyword>
<dbReference type="InterPro" id="IPR041522">
    <property type="entry name" value="CdaR_GGDEF"/>
</dbReference>
<proteinExistence type="predicted"/>
<feature type="domain" description="HTH araC/xylS-type" evidence="5">
    <location>
        <begin position="689"/>
        <end position="788"/>
    </location>
</feature>
<keyword evidence="1" id="KW-0805">Transcription regulation</keyword>
<evidence type="ECO:0000256" key="1">
    <source>
        <dbReference type="ARBA" id="ARBA00023015"/>
    </source>
</evidence>
<dbReference type="Pfam" id="PF17853">
    <property type="entry name" value="GGDEF_2"/>
    <property type="match status" value="1"/>
</dbReference>
<evidence type="ECO:0000256" key="3">
    <source>
        <dbReference type="ARBA" id="ARBA00023163"/>
    </source>
</evidence>
<dbReference type="SMART" id="SM00342">
    <property type="entry name" value="HTH_ARAC"/>
    <property type="match status" value="1"/>
</dbReference>
<comment type="caution">
    <text evidence="6">The sequence shown here is derived from an EMBL/GenBank/DDBJ whole genome shotgun (WGS) entry which is preliminary data.</text>
</comment>
<evidence type="ECO:0000313" key="6">
    <source>
        <dbReference type="EMBL" id="PYI54052.1"/>
    </source>
</evidence>
<gene>
    <name evidence="6" type="ORF">DLM86_16045</name>
</gene>
<feature type="transmembrane region" description="Helical" evidence="4">
    <location>
        <begin position="21"/>
        <end position="40"/>
    </location>
</feature>
<dbReference type="PANTHER" id="PTHR43280">
    <property type="entry name" value="ARAC-FAMILY TRANSCRIPTIONAL REGULATOR"/>
    <property type="match status" value="1"/>
</dbReference>
<accession>A0A2V5K5L1</accession>
<sequence length="806" mass="90548">MKTTLRLLRIGNRKSALLTMIVSHLVILLVPLAMGLFLYAKVERSLEHGANRSNTAMLEQLKLSLDSRLTEVDNLMVQVTLNPKLDYLLKIGPDADAADRYLFIEFMRDALGRYRSLTSHFIVDYYVYFAASDTIVKPDLLTDSRTFYESFYGYEGMPYEKWRDEMLSAAHAATFMPVASLTRGTPSSTAPSIDSAPLDAVTYVQSLPIRTQTDILGSFVVLIDQSQIESMFAQLESASHSAIHVIDDKGRVVMGTADKPLPPDLLARINASDAPFGYRLGGVDQMVSVASSQKPGWKYVSVTPRDVFMQQVNQIQRWAVWLLAICTIAGLVAVYAAVYRNYRPLKKTINAIVHGKQLSGRPVSNEYEFIRQTIEGSLHEENNLRGLLAQQTPVIRANYLSRLVRGYAEIEGSSERERSLAFMDISFVGDRFAVMIVQIEDVSRFTAEESERQWALVRFILSNVGVDLARTHHEGFAVELERDRLAFLINVREDRTDEAAADDLRHIAESLHNVITTRFKIGMTVATGSVRRGEKQIGDSYAEALAALDYRIIKGRNAVIPFQDIVDVKRHYYYPLEIEVQLVNFVRSGDADNALKLLNTIYSINFDSGRMTPELGKCLFFNITSTFLKIWNASNAVQDEWLGPDFDPIKTVFSSPTAEGMHRKTKELYEALARSFKAERTDHGSQLLREIVALVDGGLDDPNLGLAMIADRLRMTPQYISTFFKKTSGQNLLDYITRKRIDQAKRLMENKELTNAQIAQKVGYTTHVVFIRAFKKLEGIPPGKYRELMFADANADADAGAAGAET</sequence>
<keyword evidence="4" id="KW-0472">Membrane</keyword>
<evidence type="ECO:0000259" key="5">
    <source>
        <dbReference type="PROSITE" id="PS01124"/>
    </source>
</evidence>
<dbReference type="InterPro" id="IPR018060">
    <property type="entry name" value="HTH_AraC"/>
</dbReference>
<dbReference type="OrthoDB" id="2515823at2"/>
<keyword evidence="2" id="KW-0238">DNA-binding</keyword>
<keyword evidence="7" id="KW-1185">Reference proteome</keyword>
<evidence type="ECO:0000313" key="7">
    <source>
        <dbReference type="Proteomes" id="UP000247476"/>
    </source>
</evidence>
<dbReference type="GO" id="GO:0043565">
    <property type="term" value="F:sequence-specific DNA binding"/>
    <property type="evidence" value="ECO:0007669"/>
    <property type="project" value="InterPro"/>
</dbReference>
<dbReference type="EMBL" id="QJVJ01000006">
    <property type="protein sequence ID" value="PYI54052.1"/>
    <property type="molecule type" value="Genomic_DNA"/>
</dbReference>
<organism evidence="6 7">
    <name type="scientific">Paenibacillus flagellatus</name>
    <dbReference type="NCBI Taxonomy" id="2211139"/>
    <lineage>
        <taxon>Bacteria</taxon>
        <taxon>Bacillati</taxon>
        <taxon>Bacillota</taxon>
        <taxon>Bacilli</taxon>
        <taxon>Bacillales</taxon>
        <taxon>Paenibacillaceae</taxon>
        <taxon>Paenibacillus</taxon>
    </lineage>
</organism>
<evidence type="ECO:0000256" key="4">
    <source>
        <dbReference type="SAM" id="Phobius"/>
    </source>
</evidence>
<dbReference type="Gene3D" id="1.10.10.60">
    <property type="entry name" value="Homeodomain-like"/>
    <property type="match status" value="2"/>
</dbReference>
<dbReference type="PROSITE" id="PS01124">
    <property type="entry name" value="HTH_ARAC_FAMILY_2"/>
    <property type="match status" value="1"/>
</dbReference>
<name>A0A2V5K5L1_9BACL</name>
<protein>
    <submittedName>
        <fullName evidence="6">AraC family transcriptional regulator</fullName>
    </submittedName>
</protein>
<dbReference type="Proteomes" id="UP000247476">
    <property type="component" value="Unassembled WGS sequence"/>
</dbReference>
<keyword evidence="4" id="KW-1133">Transmembrane helix</keyword>